<reference evidence="1 2" key="1">
    <citation type="submission" date="2024-01" db="EMBL/GenBank/DDBJ databases">
        <title>Genome assemblies of Stephania.</title>
        <authorList>
            <person name="Yang L."/>
        </authorList>
    </citation>
    <scope>NUCLEOTIDE SEQUENCE [LARGE SCALE GENOMIC DNA]</scope>
    <source>
        <strain evidence="1">YNDBR</strain>
        <tissue evidence="1">Leaf</tissue>
    </source>
</reference>
<proteinExistence type="predicted"/>
<accession>A0AAP0JZK7</accession>
<gene>
    <name evidence="1" type="ORF">Syun_012094</name>
</gene>
<organism evidence="1 2">
    <name type="scientific">Stephania yunnanensis</name>
    <dbReference type="NCBI Taxonomy" id="152371"/>
    <lineage>
        <taxon>Eukaryota</taxon>
        <taxon>Viridiplantae</taxon>
        <taxon>Streptophyta</taxon>
        <taxon>Embryophyta</taxon>
        <taxon>Tracheophyta</taxon>
        <taxon>Spermatophyta</taxon>
        <taxon>Magnoliopsida</taxon>
        <taxon>Ranunculales</taxon>
        <taxon>Menispermaceae</taxon>
        <taxon>Menispermoideae</taxon>
        <taxon>Cissampelideae</taxon>
        <taxon>Stephania</taxon>
    </lineage>
</organism>
<evidence type="ECO:0000313" key="2">
    <source>
        <dbReference type="Proteomes" id="UP001420932"/>
    </source>
</evidence>
<evidence type="ECO:0000313" key="1">
    <source>
        <dbReference type="EMBL" id="KAK9142694.1"/>
    </source>
</evidence>
<dbReference type="EMBL" id="JBBNAF010000005">
    <property type="protein sequence ID" value="KAK9142694.1"/>
    <property type="molecule type" value="Genomic_DNA"/>
</dbReference>
<keyword evidence="2" id="KW-1185">Reference proteome</keyword>
<protein>
    <submittedName>
        <fullName evidence="1">Uncharacterized protein</fullName>
    </submittedName>
</protein>
<name>A0AAP0JZK7_9MAGN</name>
<sequence>MEDRLVGDTPVEASTVGGVVDDDDQWEATTVIGGGGRVKGLLLNPRCASTWDMLASGFAYLLFFLQTTQDRRHVLKDTHLPPCSILPQHPSAGPVGSGHLDVSFGA</sequence>
<dbReference type="Proteomes" id="UP001420932">
    <property type="component" value="Unassembled WGS sequence"/>
</dbReference>
<dbReference type="AlphaFoldDB" id="A0AAP0JZK7"/>
<comment type="caution">
    <text evidence="1">The sequence shown here is derived from an EMBL/GenBank/DDBJ whole genome shotgun (WGS) entry which is preliminary data.</text>
</comment>